<proteinExistence type="predicted"/>
<dbReference type="EMBL" id="FPAS01000001">
    <property type="protein sequence ID" value="SFT43390.1"/>
    <property type="molecule type" value="Genomic_DNA"/>
</dbReference>
<dbReference type="OrthoDB" id="1492422at2"/>
<protein>
    <recommendedName>
        <fullName evidence="1">YxiG-like domain-containing protein</fullName>
    </recommendedName>
</protein>
<organism evidence="2 3">
    <name type="scientific">Lishizhenia tianjinensis</name>
    <dbReference type="NCBI Taxonomy" id="477690"/>
    <lineage>
        <taxon>Bacteria</taxon>
        <taxon>Pseudomonadati</taxon>
        <taxon>Bacteroidota</taxon>
        <taxon>Flavobacteriia</taxon>
        <taxon>Flavobacteriales</taxon>
        <taxon>Crocinitomicaceae</taxon>
        <taxon>Lishizhenia</taxon>
    </lineage>
</organism>
<dbReference type="InterPro" id="IPR058188">
    <property type="entry name" value="YxiG-like"/>
</dbReference>
<sequence length="161" mass="19052">MGIDDIKLEDIYDVAILKHGFADYVRDYQFEIEANWIGDSAGRYILTFKHCYDLTYKTLVKDDVLRKSWDDLFTDYQIWEKNNEPDGFVWGTNWSLAYPGFKVIRNSDKATNWSDRLGKKINEVKLETNSFQMNLIYETWTLEKINDDNSLINQVIMPLNE</sequence>
<keyword evidence="3" id="KW-1185">Reference proteome</keyword>
<dbReference type="AlphaFoldDB" id="A0A1I6XYI5"/>
<accession>A0A1I6XYI5</accession>
<evidence type="ECO:0000259" key="1">
    <source>
        <dbReference type="Pfam" id="PF24712"/>
    </source>
</evidence>
<gene>
    <name evidence="2" type="ORF">SAMN05216474_0542</name>
</gene>
<evidence type="ECO:0000313" key="2">
    <source>
        <dbReference type="EMBL" id="SFT43390.1"/>
    </source>
</evidence>
<reference evidence="2 3" key="1">
    <citation type="submission" date="2016-10" db="EMBL/GenBank/DDBJ databases">
        <authorList>
            <person name="de Groot N.N."/>
        </authorList>
    </citation>
    <scope>NUCLEOTIDE SEQUENCE [LARGE SCALE GENOMIC DNA]</scope>
    <source>
        <strain evidence="2 3">CGMCC 1.7005</strain>
    </source>
</reference>
<name>A0A1I6XYI5_9FLAO</name>
<dbReference type="Pfam" id="PF24712">
    <property type="entry name" value="YxiG_2"/>
    <property type="match status" value="1"/>
</dbReference>
<dbReference type="Proteomes" id="UP000236454">
    <property type="component" value="Unassembled WGS sequence"/>
</dbReference>
<dbReference type="STRING" id="477690.SAMN05216474_0542"/>
<evidence type="ECO:0000313" key="3">
    <source>
        <dbReference type="Proteomes" id="UP000236454"/>
    </source>
</evidence>
<feature type="domain" description="YxiG-like" evidence="1">
    <location>
        <begin position="7"/>
        <end position="145"/>
    </location>
</feature>